<dbReference type="GO" id="GO:0006952">
    <property type="term" value="P:defense response"/>
    <property type="evidence" value="ECO:0007669"/>
    <property type="project" value="UniProtKB-ARBA"/>
</dbReference>
<dbReference type="EC" id="2.7.11.1" evidence="3"/>
<keyword evidence="12 18" id="KW-1133">Transmembrane helix</keyword>
<keyword evidence="13 18" id="KW-0472">Membrane</keyword>
<evidence type="ECO:0000256" key="15">
    <source>
        <dbReference type="ARBA" id="ARBA00023180"/>
    </source>
</evidence>
<keyword evidence="6" id="KW-0433">Leucine-rich repeat</keyword>
<dbReference type="Gene3D" id="3.80.10.10">
    <property type="entry name" value="Ribonuclease Inhibitor"/>
    <property type="match status" value="1"/>
</dbReference>
<evidence type="ECO:0000256" key="16">
    <source>
        <dbReference type="ARBA" id="ARBA00047899"/>
    </source>
</evidence>
<dbReference type="EMBL" id="BAABME010003299">
    <property type="protein sequence ID" value="GAA0158269.1"/>
    <property type="molecule type" value="Genomic_DNA"/>
</dbReference>
<dbReference type="PROSITE" id="PS51450">
    <property type="entry name" value="LRR"/>
    <property type="match status" value="1"/>
</dbReference>
<reference evidence="21 22" key="1">
    <citation type="submission" date="2024-01" db="EMBL/GenBank/DDBJ databases">
        <title>The complete chloroplast genome sequence of Lithospermum erythrorhizon: insights into the phylogenetic relationship among Boraginaceae species and the maternal lineages of purple gromwells.</title>
        <authorList>
            <person name="Okada T."/>
            <person name="Watanabe K."/>
        </authorList>
    </citation>
    <scope>NUCLEOTIDE SEQUENCE [LARGE SCALE GENOMIC DNA]</scope>
</reference>
<dbReference type="AlphaFoldDB" id="A0AAV3Q2G8"/>
<dbReference type="Pfam" id="PF13855">
    <property type="entry name" value="LRR_8"/>
    <property type="match status" value="1"/>
</dbReference>
<dbReference type="PANTHER" id="PTHR48056">
    <property type="entry name" value="LRR RECEPTOR-LIKE SERINE/THREONINE-PROTEIN KINASE-RELATED"/>
    <property type="match status" value="1"/>
</dbReference>
<dbReference type="SUPFAM" id="SSF52047">
    <property type="entry name" value="RNI-like"/>
    <property type="match status" value="1"/>
</dbReference>
<comment type="similarity">
    <text evidence="2">Belongs to the RLP family.</text>
</comment>
<keyword evidence="11" id="KW-0067">ATP-binding</keyword>
<dbReference type="SMART" id="SM00369">
    <property type="entry name" value="LRR_TYP"/>
    <property type="match status" value="6"/>
</dbReference>
<dbReference type="Gene3D" id="3.30.1490.310">
    <property type="match status" value="1"/>
</dbReference>
<comment type="catalytic activity">
    <reaction evidence="16">
        <text>L-threonyl-[protein] + ATP = O-phospho-L-threonyl-[protein] + ADP + H(+)</text>
        <dbReference type="Rhea" id="RHEA:46608"/>
        <dbReference type="Rhea" id="RHEA-COMP:11060"/>
        <dbReference type="Rhea" id="RHEA-COMP:11605"/>
        <dbReference type="ChEBI" id="CHEBI:15378"/>
        <dbReference type="ChEBI" id="CHEBI:30013"/>
        <dbReference type="ChEBI" id="CHEBI:30616"/>
        <dbReference type="ChEBI" id="CHEBI:61977"/>
        <dbReference type="ChEBI" id="CHEBI:456216"/>
        <dbReference type="EC" id="2.7.11.1"/>
    </reaction>
</comment>
<evidence type="ECO:0000256" key="7">
    <source>
        <dbReference type="ARBA" id="ARBA00022692"/>
    </source>
</evidence>
<dbReference type="GO" id="GO:0004674">
    <property type="term" value="F:protein serine/threonine kinase activity"/>
    <property type="evidence" value="ECO:0007669"/>
    <property type="project" value="UniProtKB-KW"/>
</dbReference>
<gene>
    <name evidence="21" type="ORF">LIER_15346</name>
</gene>
<evidence type="ECO:0000256" key="11">
    <source>
        <dbReference type="ARBA" id="ARBA00022840"/>
    </source>
</evidence>
<keyword evidence="7 18" id="KW-0812">Transmembrane</keyword>
<keyword evidence="14" id="KW-0675">Receptor</keyword>
<feature type="transmembrane region" description="Helical" evidence="18">
    <location>
        <begin position="639"/>
        <end position="658"/>
    </location>
</feature>
<feature type="domain" description="Brassinosteroid receptor BRI1 island" evidence="20">
    <location>
        <begin position="431"/>
        <end position="495"/>
    </location>
</feature>
<evidence type="ECO:0000256" key="17">
    <source>
        <dbReference type="ARBA" id="ARBA00048679"/>
    </source>
</evidence>
<keyword evidence="10" id="KW-0547">Nucleotide-binding</keyword>
<organism evidence="21 22">
    <name type="scientific">Lithospermum erythrorhizon</name>
    <name type="common">Purple gromwell</name>
    <name type="synonym">Lithospermum officinale var. erythrorhizon</name>
    <dbReference type="NCBI Taxonomy" id="34254"/>
    <lineage>
        <taxon>Eukaryota</taxon>
        <taxon>Viridiplantae</taxon>
        <taxon>Streptophyta</taxon>
        <taxon>Embryophyta</taxon>
        <taxon>Tracheophyta</taxon>
        <taxon>Spermatophyta</taxon>
        <taxon>Magnoliopsida</taxon>
        <taxon>eudicotyledons</taxon>
        <taxon>Gunneridae</taxon>
        <taxon>Pentapetalae</taxon>
        <taxon>asterids</taxon>
        <taxon>lamiids</taxon>
        <taxon>Boraginales</taxon>
        <taxon>Boraginaceae</taxon>
        <taxon>Boraginoideae</taxon>
        <taxon>Lithospermeae</taxon>
        <taxon>Lithospermum</taxon>
    </lineage>
</organism>
<evidence type="ECO:0000256" key="1">
    <source>
        <dbReference type="ARBA" id="ARBA00004251"/>
    </source>
</evidence>
<evidence type="ECO:0000256" key="12">
    <source>
        <dbReference type="ARBA" id="ARBA00022989"/>
    </source>
</evidence>
<keyword evidence="22" id="KW-1185">Reference proteome</keyword>
<evidence type="ECO:0000256" key="6">
    <source>
        <dbReference type="ARBA" id="ARBA00022614"/>
    </source>
</evidence>
<accession>A0AAV3Q2G8</accession>
<dbReference type="InterPro" id="IPR013210">
    <property type="entry name" value="LRR_N_plant-typ"/>
</dbReference>
<evidence type="ECO:0000256" key="18">
    <source>
        <dbReference type="SAM" id="Phobius"/>
    </source>
</evidence>
<protein>
    <recommendedName>
        <fullName evidence="3">non-specific serine/threonine protein kinase</fullName>
        <ecNumber evidence="3">2.7.11.1</ecNumber>
    </recommendedName>
</protein>
<dbReference type="PANTHER" id="PTHR48056:SF81">
    <property type="entry name" value="RECEPTOR PROTEIN-TYROSINE KINASE CEPR1"/>
    <property type="match status" value="1"/>
</dbReference>
<evidence type="ECO:0000259" key="20">
    <source>
        <dbReference type="Pfam" id="PF20141"/>
    </source>
</evidence>
<dbReference type="InterPro" id="IPR032675">
    <property type="entry name" value="LRR_dom_sf"/>
</dbReference>
<dbReference type="Pfam" id="PF00560">
    <property type="entry name" value="LRR_1"/>
    <property type="match status" value="11"/>
</dbReference>
<evidence type="ECO:0000256" key="8">
    <source>
        <dbReference type="ARBA" id="ARBA00022729"/>
    </source>
</evidence>
<dbReference type="GO" id="GO:0005524">
    <property type="term" value="F:ATP binding"/>
    <property type="evidence" value="ECO:0007669"/>
    <property type="project" value="UniProtKB-KW"/>
</dbReference>
<comment type="caution">
    <text evidence="21">The sequence shown here is derived from an EMBL/GenBank/DDBJ whole genome shotgun (WGS) entry which is preliminary data.</text>
</comment>
<name>A0AAV3Q2G8_LITER</name>
<dbReference type="InterPro" id="IPR003591">
    <property type="entry name" value="Leu-rich_rpt_typical-subtyp"/>
</dbReference>
<evidence type="ECO:0000256" key="13">
    <source>
        <dbReference type="ARBA" id="ARBA00023136"/>
    </source>
</evidence>
<sequence length="672" mass="73855">MCCFVTSNAANDELNSLMAFKNHSIEFDSNRFLKDWEVSNSSNYCNWNGVICSDLGHVLELNFSSAGLVGNLHLSSLVESLPNLAHLDFRGNLFYGNLSFPSAYDQSCSLESLDISENNFSQPIEFGALMLNCNRLRHLNLSSNRYLDDLSNLEFHSCGSLTVLDLSHNNFKASKFPASLTNCDLLETFDVGHNDINLEIPGDLFGNLKSLKHLILSQNQFHGGIPLELANSSQFRVLDLSSNGLTGTIPSWVCSNTTEFSLEELVLSDNYLIGEVPSGLELCQKLMKINLSFNNLSGSIPLDIFMLPNLEELIMWANNLSGEIPEGICRNGKTSLKLLILNNNRIEGTLPKSIGNCTNLIWLSLSNNHLTGEIPEKIGNLLNVSILQLANNLFSGEIPPEIGKCKSLLWLDMSHNSLSGNIPPELSDQSGLIIPGALSENKFAFMRGTDGSICRGIGGGLVAMENIRQERLAGFPGTFSCQPYRVYSGMTISPFSQNGSMIYIDLSSNPLSGTIPEKFGSMSYLNILILEHNDLTGTIPSSLGKLTRLSILDISNNFLEGFIPGSFGGLSTLTEIDVSYNNLTGPIPQSGQMATFPASKYENNSGLCGLPLEVCSSIVGQQSPESNEEEELRDFSTDFLHAFVIGFFPCFFLVFVTLSSRMFLQYTRENWK</sequence>
<evidence type="ECO:0000256" key="3">
    <source>
        <dbReference type="ARBA" id="ARBA00012513"/>
    </source>
</evidence>
<comment type="catalytic activity">
    <reaction evidence="17">
        <text>L-seryl-[protein] + ATP = O-phospho-L-seryl-[protein] + ADP + H(+)</text>
        <dbReference type="Rhea" id="RHEA:17989"/>
        <dbReference type="Rhea" id="RHEA-COMP:9863"/>
        <dbReference type="Rhea" id="RHEA-COMP:11604"/>
        <dbReference type="ChEBI" id="CHEBI:15378"/>
        <dbReference type="ChEBI" id="CHEBI:29999"/>
        <dbReference type="ChEBI" id="CHEBI:30616"/>
        <dbReference type="ChEBI" id="CHEBI:83421"/>
        <dbReference type="ChEBI" id="CHEBI:456216"/>
        <dbReference type="EC" id="2.7.11.1"/>
    </reaction>
</comment>
<dbReference type="FunFam" id="3.80.10.10:FF:000041">
    <property type="entry name" value="LRR receptor-like serine/threonine-protein kinase ERECTA"/>
    <property type="match status" value="1"/>
</dbReference>
<dbReference type="Pfam" id="PF08263">
    <property type="entry name" value="LRRNT_2"/>
    <property type="match status" value="1"/>
</dbReference>
<keyword evidence="5" id="KW-0418">Kinase</keyword>
<dbReference type="Pfam" id="PF20141">
    <property type="entry name" value="Island"/>
    <property type="match status" value="1"/>
</dbReference>
<dbReference type="GO" id="GO:0051707">
    <property type="term" value="P:response to other organism"/>
    <property type="evidence" value="ECO:0007669"/>
    <property type="project" value="UniProtKB-ARBA"/>
</dbReference>
<evidence type="ECO:0000256" key="9">
    <source>
        <dbReference type="ARBA" id="ARBA00022737"/>
    </source>
</evidence>
<evidence type="ECO:0000313" key="22">
    <source>
        <dbReference type="Proteomes" id="UP001454036"/>
    </source>
</evidence>
<keyword evidence="8" id="KW-0732">Signal</keyword>
<dbReference type="FunFam" id="3.80.10.10:FF:000095">
    <property type="entry name" value="LRR receptor-like serine/threonine-protein kinase GSO1"/>
    <property type="match status" value="1"/>
</dbReference>
<dbReference type="SUPFAM" id="SSF52058">
    <property type="entry name" value="L domain-like"/>
    <property type="match status" value="1"/>
</dbReference>
<evidence type="ECO:0000259" key="19">
    <source>
        <dbReference type="Pfam" id="PF08263"/>
    </source>
</evidence>
<dbReference type="FunFam" id="3.80.10.10:FF:000111">
    <property type="entry name" value="LRR receptor-like serine/threonine-protein kinase ERECTA"/>
    <property type="match status" value="1"/>
</dbReference>
<keyword evidence="15" id="KW-0325">Glycoprotein</keyword>
<keyword evidence="5" id="KW-0723">Serine/threonine-protein kinase</keyword>
<dbReference type="InterPro" id="IPR050647">
    <property type="entry name" value="Plant_LRR-RLKs"/>
</dbReference>
<feature type="domain" description="Leucine-rich repeat-containing N-terminal plant-type" evidence="19">
    <location>
        <begin position="11"/>
        <end position="53"/>
    </location>
</feature>
<keyword evidence="5" id="KW-0808">Transferase</keyword>
<dbReference type="GO" id="GO:0005886">
    <property type="term" value="C:plasma membrane"/>
    <property type="evidence" value="ECO:0007669"/>
    <property type="project" value="UniProtKB-SubCell"/>
</dbReference>
<evidence type="ECO:0000256" key="2">
    <source>
        <dbReference type="ARBA" id="ARBA00009592"/>
    </source>
</evidence>
<keyword evidence="9" id="KW-0677">Repeat</keyword>
<comment type="subcellular location">
    <subcellularLocation>
        <location evidence="1">Cell membrane</location>
        <topology evidence="1">Single-pass type I membrane protein</topology>
    </subcellularLocation>
</comment>
<dbReference type="Proteomes" id="UP001454036">
    <property type="component" value="Unassembled WGS sequence"/>
</dbReference>
<proteinExistence type="inferred from homology"/>
<evidence type="ECO:0000313" key="21">
    <source>
        <dbReference type="EMBL" id="GAA0158269.1"/>
    </source>
</evidence>
<evidence type="ECO:0000256" key="4">
    <source>
        <dbReference type="ARBA" id="ARBA00022475"/>
    </source>
</evidence>
<evidence type="ECO:0000256" key="14">
    <source>
        <dbReference type="ARBA" id="ARBA00023170"/>
    </source>
</evidence>
<keyword evidence="4" id="KW-1003">Cell membrane</keyword>
<evidence type="ECO:0000256" key="5">
    <source>
        <dbReference type="ARBA" id="ARBA00022527"/>
    </source>
</evidence>
<dbReference type="InterPro" id="IPR001611">
    <property type="entry name" value="Leu-rich_rpt"/>
</dbReference>
<evidence type="ECO:0000256" key="10">
    <source>
        <dbReference type="ARBA" id="ARBA00022741"/>
    </source>
</evidence>
<dbReference type="InterPro" id="IPR045381">
    <property type="entry name" value="BRI1_island_dom"/>
</dbReference>